<dbReference type="Pfam" id="PF11363">
    <property type="entry name" value="DUF3164"/>
    <property type="match status" value="1"/>
</dbReference>
<evidence type="ECO:0000313" key="2">
    <source>
        <dbReference type="Proteomes" id="UP000011866"/>
    </source>
</evidence>
<keyword evidence="2" id="KW-1185">Reference proteome</keyword>
<dbReference type="AlphaFoldDB" id="M5DP37"/>
<dbReference type="KEGG" id="tol:TOL_0463"/>
<accession>M5DP37</accession>
<proteinExistence type="predicted"/>
<organism evidence="1 2">
    <name type="scientific">Thalassolituus oleivorans MIL-1</name>
    <dbReference type="NCBI Taxonomy" id="1298593"/>
    <lineage>
        <taxon>Bacteria</taxon>
        <taxon>Pseudomonadati</taxon>
        <taxon>Pseudomonadota</taxon>
        <taxon>Gammaproteobacteria</taxon>
        <taxon>Oceanospirillales</taxon>
        <taxon>Oceanospirillaceae</taxon>
        <taxon>Thalassolituus</taxon>
    </lineage>
</organism>
<name>M5DP37_9GAMM</name>
<protein>
    <submittedName>
        <fullName evidence="1">Gp05 gene product</fullName>
    </submittedName>
</protein>
<dbReference type="RefSeq" id="WP_015485642.1">
    <property type="nucleotide sequence ID" value="NC_020888.1"/>
</dbReference>
<dbReference type="EMBL" id="HF680312">
    <property type="protein sequence ID" value="CCU70902.1"/>
    <property type="molecule type" value="Genomic_DNA"/>
</dbReference>
<sequence>MNTEIPNGYMKNSRGDLVLIENIKPIDLLKDQAAIALTKQAIDIHTALVKFKRMALDDIQELIKTAAEKYDLKLGGDKGNITITSFDGRYKIQRTFADQISFGLELEAAKELFLRYLDEVTAGTDGEIRALIDGAFRTTNNGSLRTADLLRLLKYDIKHPDWVRACEALKDSISVDGKTVYITVQERINDSDHYRSIPLSIAAVGGGYDR</sequence>
<dbReference type="eggNOG" id="ENOG502ZBJ1">
    <property type="taxonomic scope" value="Bacteria"/>
</dbReference>
<dbReference type="GeneID" id="79175453"/>
<dbReference type="HOGENOM" id="CLU_086570_1_0_6"/>
<dbReference type="PATRIC" id="fig|1298593.3.peg.442"/>
<dbReference type="Proteomes" id="UP000011866">
    <property type="component" value="Chromosome"/>
</dbReference>
<dbReference type="InterPro" id="IPR021505">
    <property type="entry name" value="Phage_B3_Orf6"/>
</dbReference>
<reference evidence="1 2" key="1">
    <citation type="journal article" date="2013" name="Genome Announc.">
        <title>Genome Sequence of Thalassolituus oleivorans MIL-1 (DSM 14913T).</title>
        <authorList>
            <person name="Golyshin P.N."/>
            <person name="Werner J."/>
            <person name="Chernikova T.N."/>
            <person name="Tran H."/>
            <person name="Ferrer M."/>
            <person name="Yakimov M.M."/>
            <person name="Teeling H."/>
            <person name="Golyshina O.V."/>
        </authorList>
    </citation>
    <scope>NUCLEOTIDE SEQUENCE [LARGE SCALE GENOMIC DNA]</scope>
    <source>
        <strain evidence="1 2">MIL-1</strain>
    </source>
</reference>
<gene>
    <name evidence="1" type="ORF">TOL_0463</name>
</gene>
<evidence type="ECO:0000313" key="1">
    <source>
        <dbReference type="EMBL" id="CCU70902.1"/>
    </source>
</evidence>